<dbReference type="EMBL" id="QNRH01000001">
    <property type="protein sequence ID" value="RBO99292.1"/>
    <property type="molecule type" value="Genomic_DNA"/>
</dbReference>
<dbReference type="RefSeq" id="WP_113943118.1">
    <property type="nucleotide sequence ID" value="NZ_JBHEEG010000005.1"/>
</dbReference>
<dbReference type="Proteomes" id="UP000252893">
    <property type="component" value="Unassembled WGS sequence"/>
</dbReference>
<protein>
    <submittedName>
        <fullName evidence="6">Transmembrane protein</fullName>
    </submittedName>
</protein>
<keyword evidence="2 5" id="KW-0812">Transmembrane</keyword>
<dbReference type="GO" id="GO:0016020">
    <property type="term" value="C:membrane"/>
    <property type="evidence" value="ECO:0007669"/>
    <property type="project" value="UniProtKB-SubCell"/>
</dbReference>
<proteinExistence type="predicted"/>
<organism evidence="6 7">
    <name type="scientific">Pseudochrobactrum asaccharolyticum</name>
    <dbReference type="NCBI Taxonomy" id="354351"/>
    <lineage>
        <taxon>Bacteria</taxon>
        <taxon>Pseudomonadati</taxon>
        <taxon>Pseudomonadota</taxon>
        <taxon>Alphaproteobacteria</taxon>
        <taxon>Hyphomicrobiales</taxon>
        <taxon>Brucellaceae</taxon>
        <taxon>Pseudochrobactrum</taxon>
    </lineage>
</organism>
<comment type="caution">
    <text evidence="6">The sequence shown here is derived from an EMBL/GenBank/DDBJ whole genome shotgun (WGS) entry which is preliminary data.</text>
</comment>
<sequence length="138" mass="15357">MPVMITRILDAQWFDVLARILLTLVFWTSGLGKLFDFTASAGIMDDFGLQPGWAYNIATLILQIGASLMIICNRGVWLATGALAVFTVLTIPIAHPFWAKSGEEAFQDMTVALEHISVIGGLAVYAVYFRQRERMLFQ</sequence>
<evidence type="ECO:0000256" key="5">
    <source>
        <dbReference type="SAM" id="Phobius"/>
    </source>
</evidence>
<evidence type="ECO:0000313" key="7">
    <source>
        <dbReference type="Proteomes" id="UP000252893"/>
    </source>
</evidence>
<dbReference type="OrthoDB" id="7064507at2"/>
<evidence type="ECO:0000256" key="2">
    <source>
        <dbReference type="ARBA" id="ARBA00022692"/>
    </source>
</evidence>
<dbReference type="AlphaFoldDB" id="A0A366EAF2"/>
<name>A0A366EAF2_9HYPH</name>
<evidence type="ECO:0000256" key="3">
    <source>
        <dbReference type="ARBA" id="ARBA00022989"/>
    </source>
</evidence>
<comment type="subcellular location">
    <subcellularLocation>
        <location evidence="1">Membrane</location>
        <topology evidence="1">Multi-pass membrane protein</topology>
    </subcellularLocation>
</comment>
<accession>A0A366EAF2</accession>
<evidence type="ECO:0000256" key="1">
    <source>
        <dbReference type="ARBA" id="ARBA00004141"/>
    </source>
</evidence>
<evidence type="ECO:0000256" key="4">
    <source>
        <dbReference type="ARBA" id="ARBA00023136"/>
    </source>
</evidence>
<keyword evidence="4 5" id="KW-0472">Membrane</keyword>
<feature type="transmembrane region" description="Helical" evidence="5">
    <location>
        <begin position="110"/>
        <end position="129"/>
    </location>
</feature>
<reference evidence="6 7" key="1">
    <citation type="submission" date="2018-06" db="EMBL/GenBank/DDBJ databases">
        <title>Genomic Encyclopedia of Type Strains, Phase IV (KMG-IV): sequencing the most valuable type-strain genomes for metagenomic binning, comparative biology and taxonomic classification.</title>
        <authorList>
            <person name="Goeker M."/>
        </authorList>
    </citation>
    <scope>NUCLEOTIDE SEQUENCE [LARGE SCALE GENOMIC DNA]</scope>
    <source>
        <strain evidence="6 7">DSM 25619</strain>
    </source>
</reference>
<keyword evidence="7" id="KW-1185">Reference proteome</keyword>
<keyword evidence="3 5" id="KW-1133">Transmembrane helix</keyword>
<feature type="transmembrane region" description="Helical" evidence="5">
    <location>
        <begin position="76"/>
        <end position="98"/>
    </location>
</feature>
<dbReference type="Pfam" id="PF07681">
    <property type="entry name" value="DoxX"/>
    <property type="match status" value="1"/>
</dbReference>
<feature type="transmembrane region" description="Helical" evidence="5">
    <location>
        <begin position="12"/>
        <end position="32"/>
    </location>
</feature>
<evidence type="ECO:0000313" key="6">
    <source>
        <dbReference type="EMBL" id="RBO99292.1"/>
    </source>
</evidence>
<dbReference type="InterPro" id="IPR032808">
    <property type="entry name" value="DoxX"/>
</dbReference>
<feature type="transmembrane region" description="Helical" evidence="5">
    <location>
        <begin position="52"/>
        <end position="71"/>
    </location>
</feature>
<gene>
    <name evidence="6" type="ORF">DFR47_101907</name>
</gene>